<dbReference type="Proteomes" id="UP000057609">
    <property type="component" value="Chromosome"/>
</dbReference>
<evidence type="ECO:0000256" key="9">
    <source>
        <dbReference type="ARBA" id="ARBA00022989"/>
    </source>
</evidence>
<dbReference type="PANTHER" id="PTHR30333">
    <property type="entry name" value="CYTOCHROME C-TYPE PROTEIN"/>
    <property type="match status" value="1"/>
</dbReference>
<gene>
    <name evidence="13" type="ORF">GPICK_01880</name>
</gene>
<dbReference type="GO" id="GO:0046872">
    <property type="term" value="F:metal ion binding"/>
    <property type="evidence" value="ECO:0007669"/>
    <property type="project" value="UniProtKB-KW"/>
</dbReference>
<dbReference type="SUPFAM" id="SSF48695">
    <property type="entry name" value="Multiheme cytochromes"/>
    <property type="match status" value="1"/>
</dbReference>
<comment type="subcellular location">
    <subcellularLocation>
        <location evidence="1">Cell membrane</location>
    </subcellularLocation>
</comment>
<dbReference type="HOGENOM" id="CLU_096753_0_2_7"/>
<accession>A0A0B5BDZ0</accession>
<dbReference type="InterPro" id="IPR051174">
    <property type="entry name" value="Cytochrome_c-type_ET"/>
</dbReference>
<evidence type="ECO:0000256" key="1">
    <source>
        <dbReference type="ARBA" id="ARBA00004236"/>
    </source>
</evidence>
<dbReference type="GO" id="GO:0005886">
    <property type="term" value="C:plasma membrane"/>
    <property type="evidence" value="ECO:0007669"/>
    <property type="project" value="UniProtKB-SubCell"/>
</dbReference>
<keyword evidence="14" id="KW-1185">Reference proteome</keyword>
<evidence type="ECO:0000256" key="6">
    <source>
        <dbReference type="ARBA" id="ARBA00022692"/>
    </source>
</evidence>
<evidence type="ECO:0000256" key="8">
    <source>
        <dbReference type="ARBA" id="ARBA00022982"/>
    </source>
</evidence>
<dbReference type="Gene3D" id="1.10.3820.10">
    <property type="entry name" value="Di-heme elbow motif domain"/>
    <property type="match status" value="1"/>
</dbReference>
<name>A0A0B5BDZ0_9BACT</name>
<reference evidence="13 14" key="1">
    <citation type="journal article" date="2015" name="Genome Announc.">
        <title>Complete Genome of Geobacter pickeringii G13T, a Metal-Reducing Isolate from Sedimentary Kaolin Deposits.</title>
        <authorList>
            <person name="Badalamenti J.P."/>
            <person name="Bond D.R."/>
        </authorList>
    </citation>
    <scope>NUCLEOTIDE SEQUENCE [LARGE SCALE GENOMIC DNA]</scope>
    <source>
        <strain evidence="13 14">G13</strain>
    </source>
</reference>
<feature type="domain" description="NapC/NirT cytochrome c N-terminal" evidence="12">
    <location>
        <begin position="12"/>
        <end position="142"/>
    </location>
</feature>
<evidence type="ECO:0000256" key="5">
    <source>
        <dbReference type="ARBA" id="ARBA00022617"/>
    </source>
</evidence>
<dbReference type="GO" id="GO:0009061">
    <property type="term" value="P:anaerobic respiration"/>
    <property type="evidence" value="ECO:0007669"/>
    <property type="project" value="TreeGrafter"/>
</dbReference>
<dbReference type="Pfam" id="PF03264">
    <property type="entry name" value="Cytochrom_NNT"/>
    <property type="match status" value="1"/>
</dbReference>
<keyword evidence="11" id="KW-0472">Membrane</keyword>
<keyword evidence="4" id="KW-1003">Cell membrane</keyword>
<evidence type="ECO:0000256" key="7">
    <source>
        <dbReference type="ARBA" id="ARBA00022723"/>
    </source>
</evidence>
<organism evidence="13 14">
    <name type="scientific">Geobacter pickeringii</name>
    <dbReference type="NCBI Taxonomy" id="345632"/>
    <lineage>
        <taxon>Bacteria</taxon>
        <taxon>Pseudomonadati</taxon>
        <taxon>Thermodesulfobacteriota</taxon>
        <taxon>Desulfuromonadia</taxon>
        <taxon>Geobacterales</taxon>
        <taxon>Geobacteraceae</taxon>
        <taxon>Geobacter</taxon>
    </lineage>
</organism>
<evidence type="ECO:0000259" key="12">
    <source>
        <dbReference type="Pfam" id="PF03264"/>
    </source>
</evidence>
<dbReference type="InterPro" id="IPR005126">
    <property type="entry name" value="NapC/NirT_cyt_c_N"/>
</dbReference>
<dbReference type="NCBIfam" id="TIGR03153">
    <property type="entry name" value="cytochr_NrfH"/>
    <property type="match status" value="1"/>
</dbReference>
<protein>
    <submittedName>
        <fullName evidence="13">Cytochrome C nitrite reductase</fullName>
    </submittedName>
</protein>
<proteinExistence type="inferred from homology"/>
<evidence type="ECO:0000313" key="14">
    <source>
        <dbReference type="Proteomes" id="UP000057609"/>
    </source>
</evidence>
<evidence type="ECO:0000256" key="11">
    <source>
        <dbReference type="ARBA" id="ARBA00023136"/>
    </source>
</evidence>
<comment type="similarity">
    <text evidence="2">Belongs to the NapC/NirT/NrfH family.</text>
</comment>
<evidence type="ECO:0000256" key="4">
    <source>
        <dbReference type="ARBA" id="ARBA00022475"/>
    </source>
</evidence>
<dbReference type="PANTHER" id="PTHR30333:SF1">
    <property type="entry name" value="CYTOCHROME C-TYPE PROTEIN NAPC"/>
    <property type="match status" value="1"/>
</dbReference>
<evidence type="ECO:0000256" key="10">
    <source>
        <dbReference type="ARBA" id="ARBA00023004"/>
    </source>
</evidence>
<sequence length="154" mass="16791">MRVPCSRRAAVSALAATAGVLALTAFLLVGPPRLLAKSESPEFCASCHVMGDQYAAWSHAGAHRRLKCVDCHLPNGNPVVHYVWKSIDGMKDVISFNTGHIPDPITLSGHGTKVLQANCIRCHEATVARMDTTRQCWGCHRQLRHKLTGIIATR</sequence>
<keyword evidence="10" id="KW-0408">Iron</keyword>
<dbReference type="InterPro" id="IPR017571">
    <property type="entry name" value="NrfH"/>
</dbReference>
<dbReference type="KEGG" id="gpi:GPICK_01880"/>
<evidence type="ECO:0000313" key="13">
    <source>
        <dbReference type="EMBL" id="AJE02291.1"/>
    </source>
</evidence>
<keyword evidence="3" id="KW-0813">Transport</keyword>
<dbReference type="OrthoDB" id="9782159at2"/>
<keyword evidence="9" id="KW-1133">Transmembrane helix</keyword>
<dbReference type="GO" id="GO:0022900">
    <property type="term" value="P:electron transport chain"/>
    <property type="evidence" value="ECO:0007669"/>
    <property type="project" value="InterPro"/>
</dbReference>
<evidence type="ECO:0000256" key="3">
    <source>
        <dbReference type="ARBA" id="ARBA00022448"/>
    </source>
</evidence>
<dbReference type="InterPro" id="IPR036280">
    <property type="entry name" value="Multihaem_cyt_sf"/>
</dbReference>
<keyword evidence="5" id="KW-0349">Heme</keyword>
<dbReference type="EMBL" id="CP009788">
    <property type="protein sequence ID" value="AJE02291.1"/>
    <property type="molecule type" value="Genomic_DNA"/>
</dbReference>
<evidence type="ECO:0000256" key="2">
    <source>
        <dbReference type="ARBA" id="ARBA00007395"/>
    </source>
</evidence>
<keyword evidence="7" id="KW-0479">Metal-binding</keyword>
<dbReference type="AlphaFoldDB" id="A0A0B5BDZ0"/>
<dbReference type="RefSeq" id="WP_039740045.1">
    <property type="nucleotide sequence ID" value="NZ_CP009788.1"/>
</dbReference>
<keyword evidence="8" id="KW-0249">Electron transport</keyword>
<dbReference type="GO" id="GO:0009055">
    <property type="term" value="F:electron transfer activity"/>
    <property type="evidence" value="ECO:0007669"/>
    <property type="project" value="TreeGrafter"/>
</dbReference>
<dbReference type="STRING" id="345632.GPICK_01880"/>
<keyword evidence="6" id="KW-0812">Transmembrane</keyword>
<dbReference type="InterPro" id="IPR038266">
    <property type="entry name" value="NapC/NirT_cytc_sf"/>
</dbReference>